<evidence type="ECO:0000256" key="6">
    <source>
        <dbReference type="ARBA" id="ARBA00022975"/>
    </source>
</evidence>
<keyword evidence="11" id="KW-1185">Reference proteome</keyword>
<dbReference type="GeneID" id="41594180"/>
<dbReference type="GO" id="GO:0016740">
    <property type="term" value="F:transferase activity"/>
    <property type="evidence" value="ECO:0007669"/>
    <property type="project" value="UniProtKB-KW"/>
</dbReference>
<comment type="subunit">
    <text evidence="7">Contains catalytic and regulatory chains.</text>
</comment>
<feature type="binding site" evidence="7">
    <location>
        <position position="117"/>
    </location>
    <ligand>
        <name>Zn(2+)</name>
        <dbReference type="ChEBI" id="CHEBI:29105"/>
    </ligand>
</feature>
<feature type="binding site" evidence="7">
    <location>
        <position position="144"/>
    </location>
    <ligand>
        <name>Zn(2+)</name>
        <dbReference type="ChEBI" id="CHEBI:29105"/>
    </ligand>
</feature>
<keyword evidence="6 7" id="KW-0665">Pyrimidine biosynthesis</keyword>
<comment type="function">
    <text evidence="1 7">Involved in allosteric regulation of aspartate carbamoyltransferase.</text>
</comment>
<keyword evidence="5 7" id="KW-0862">Zinc</keyword>
<dbReference type="Gene3D" id="2.30.30.20">
    <property type="entry name" value="Aspartate carbamoyltransferase regulatory subunit, C-terminal domain"/>
    <property type="match status" value="1"/>
</dbReference>
<gene>
    <name evidence="7 10" type="primary">pyrI</name>
    <name evidence="10" type="ORF">NCAV_0074</name>
</gene>
<organism evidence="10 11">
    <name type="scientific">Candidatus Nitrosocaldus cavascurensis</name>
    <dbReference type="NCBI Taxonomy" id="2058097"/>
    <lineage>
        <taxon>Archaea</taxon>
        <taxon>Nitrososphaerota</taxon>
        <taxon>Nitrososphaeria</taxon>
        <taxon>Candidatus Nitrosocaldales</taxon>
        <taxon>Candidatus Nitrosocaldaceae</taxon>
        <taxon>Candidatus Nitrosocaldus</taxon>
    </lineage>
</organism>
<proteinExistence type="inferred from homology"/>
<dbReference type="GO" id="GO:0009347">
    <property type="term" value="C:aspartate carbamoyltransferase complex"/>
    <property type="evidence" value="ECO:0007669"/>
    <property type="project" value="InterPro"/>
</dbReference>
<keyword evidence="4 7" id="KW-0479">Metal-binding</keyword>
<evidence type="ECO:0000259" key="9">
    <source>
        <dbReference type="Pfam" id="PF02748"/>
    </source>
</evidence>
<dbReference type="InterPro" id="IPR036793">
    <property type="entry name" value="Asp_carbatrfase_reg_N_sf"/>
</dbReference>
<evidence type="ECO:0000256" key="7">
    <source>
        <dbReference type="HAMAP-Rule" id="MF_00002"/>
    </source>
</evidence>
<dbReference type="PANTHER" id="PTHR35805:SF1">
    <property type="entry name" value="ASPARTATE CARBAMOYLTRANSFERASE REGULATORY CHAIN"/>
    <property type="match status" value="1"/>
</dbReference>
<protein>
    <recommendedName>
        <fullName evidence="3 7">Aspartate carbamoyltransferase regulatory chain</fullName>
    </recommendedName>
</protein>
<evidence type="ECO:0000313" key="11">
    <source>
        <dbReference type="Proteomes" id="UP000236248"/>
    </source>
</evidence>
<comment type="cofactor">
    <cofactor evidence="7">
        <name>Zn(2+)</name>
        <dbReference type="ChEBI" id="CHEBI:29105"/>
    </cofactor>
    <text evidence="7">Binds 1 zinc ion per subunit.</text>
</comment>
<evidence type="ECO:0000256" key="5">
    <source>
        <dbReference type="ARBA" id="ARBA00022833"/>
    </source>
</evidence>
<dbReference type="Pfam" id="PF02748">
    <property type="entry name" value="PyrI_C"/>
    <property type="match status" value="1"/>
</dbReference>
<dbReference type="SUPFAM" id="SSF54893">
    <property type="entry name" value="Aspartate carbamoyltransferase, Regulatory-chain, N-terminal domain"/>
    <property type="match status" value="1"/>
</dbReference>
<dbReference type="RefSeq" id="WP_103286423.1">
    <property type="nucleotide sequence ID" value="NZ_LT981265.1"/>
</dbReference>
<dbReference type="PANTHER" id="PTHR35805">
    <property type="entry name" value="ASPARTATE CARBAMOYLTRANSFERASE REGULATORY CHAIN"/>
    <property type="match status" value="1"/>
</dbReference>
<dbReference type="KEGG" id="ncv:NCAV_0074"/>
<dbReference type="AlphaFoldDB" id="A0A2K5ANQ8"/>
<dbReference type="GO" id="GO:0006207">
    <property type="term" value="P:'de novo' pyrimidine nucleobase biosynthetic process"/>
    <property type="evidence" value="ECO:0007669"/>
    <property type="project" value="InterPro"/>
</dbReference>
<dbReference type="GO" id="GO:0046872">
    <property type="term" value="F:metal ion binding"/>
    <property type="evidence" value="ECO:0007669"/>
    <property type="project" value="UniProtKB-KW"/>
</dbReference>
<dbReference type="Gene3D" id="3.30.70.140">
    <property type="entry name" value="Aspartate carbamoyltransferase regulatory subunit, N-terminal domain"/>
    <property type="match status" value="1"/>
</dbReference>
<accession>A0A2K5ANQ8</accession>
<dbReference type="HAMAP" id="MF_00002">
    <property type="entry name" value="Asp_carb_tr_reg"/>
    <property type="match status" value="1"/>
</dbReference>
<evidence type="ECO:0000256" key="4">
    <source>
        <dbReference type="ARBA" id="ARBA00022723"/>
    </source>
</evidence>
<evidence type="ECO:0000259" key="8">
    <source>
        <dbReference type="Pfam" id="PF01948"/>
    </source>
</evidence>
<evidence type="ECO:0000313" key="10">
    <source>
        <dbReference type="EMBL" id="SPC33274.1"/>
    </source>
</evidence>
<dbReference type="Proteomes" id="UP000236248">
    <property type="component" value="Chromosome NCAV"/>
</dbReference>
<dbReference type="InterPro" id="IPR020542">
    <property type="entry name" value="Asp_carbamoyltrfase_reg_C"/>
</dbReference>
<dbReference type="InterPro" id="IPR002801">
    <property type="entry name" value="Asp_carbamoylTrfase_reg"/>
</dbReference>
<keyword evidence="10" id="KW-0808">Transferase</keyword>
<dbReference type="InterPro" id="IPR036792">
    <property type="entry name" value="Asp_carbatrfase_reg_C_sf"/>
</dbReference>
<comment type="similarity">
    <text evidence="2 7">Belongs to the PyrI family.</text>
</comment>
<sequence>MSATTEEQLLVRRIREGTVIDHIDAGKALLVLKALGITGREGNVITVAMNVPSVKLGKKDIIKIENRLLAVDETNKIALIAPRATINIVSEYRVKEKRRVELPDLLIGVFNCPNPSCVSNAEKSIASRIEVIDREKQKLRCWYCGRMLEANELISSIY</sequence>
<feature type="domain" description="Aspartate carbamoyltransferase regulatory subunit N-terminal" evidence="8">
    <location>
        <begin position="10"/>
        <end position="101"/>
    </location>
</feature>
<name>A0A2K5ANQ8_9ARCH</name>
<dbReference type="NCBIfam" id="TIGR00240">
    <property type="entry name" value="ATCase_reg"/>
    <property type="match status" value="1"/>
</dbReference>
<feature type="domain" description="Aspartate carbamoyltransferase regulatory subunit C-terminal" evidence="9">
    <location>
        <begin position="107"/>
        <end position="152"/>
    </location>
</feature>
<dbReference type="InterPro" id="IPR020545">
    <property type="entry name" value="Asp_carbamoyltransf_reg_N"/>
</dbReference>
<dbReference type="GO" id="GO:0006221">
    <property type="term" value="P:pyrimidine nucleotide biosynthetic process"/>
    <property type="evidence" value="ECO:0007669"/>
    <property type="project" value="UniProtKB-UniRule"/>
</dbReference>
<feature type="binding site" evidence="7">
    <location>
        <position position="112"/>
    </location>
    <ligand>
        <name>Zn(2+)</name>
        <dbReference type="ChEBI" id="CHEBI:29105"/>
    </ligand>
</feature>
<dbReference type="EMBL" id="LT981265">
    <property type="protein sequence ID" value="SPC33274.1"/>
    <property type="molecule type" value="Genomic_DNA"/>
</dbReference>
<evidence type="ECO:0000256" key="3">
    <source>
        <dbReference type="ARBA" id="ARBA00021764"/>
    </source>
</evidence>
<feature type="binding site" evidence="7">
    <location>
        <position position="141"/>
    </location>
    <ligand>
        <name>Zn(2+)</name>
        <dbReference type="ChEBI" id="CHEBI:29105"/>
    </ligand>
</feature>
<reference evidence="11" key="1">
    <citation type="submission" date="2018-01" db="EMBL/GenBank/DDBJ databases">
        <authorList>
            <person name="Kerou L M."/>
        </authorList>
    </citation>
    <scope>NUCLEOTIDE SEQUENCE [LARGE SCALE GENOMIC DNA]</scope>
    <source>
        <strain evidence="11">SCU2</strain>
    </source>
</reference>
<evidence type="ECO:0000256" key="1">
    <source>
        <dbReference type="ARBA" id="ARBA00002565"/>
    </source>
</evidence>
<dbReference type="SUPFAM" id="SSF57825">
    <property type="entry name" value="Aspartate carbamoyltransferase, Regulatory-chain, C-terminal domain"/>
    <property type="match status" value="1"/>
</dbReference>
<evidence type="ECO:0000256" key="2">
    <source>
        <dbReference type="ARBA" id="ARBA00010498"/>
    </source>
</evidence>
<dbReference type="Pfam" id="PF01948">
    <property type="entry name" value="PyrI"/>
    <property type="match status" value="1"/>
</dbReference>